<dbReference type="GO" id="GO:0003743">
    <property type="term" value="F:translation initiation factor activity"/>
    <property type="evidence" value="ECO:0007669"/>
    <property type="project" value="UniProtKB-KW"/>
</dbReference>
<evidence type="ECO:0000256" key="7">
    <source>
        <dbReference type="ARBA" id="ARBA00044356"/>
    </source>
</evidence>
<evidence type="ECO:0000256" key="6">
    <source>
        <dbReference type="ARBA" id="ARBA00044147"/>
    </source>
</evidence>
<evidence type="ECO:0000256" key="2">
    <source>
        <dbReference type="ARBA" id="ARBA00007251"/>
    </source>
</evidence>
<evidence type="ECO:0000259" key="10">
    <source>
        <dbReference type="Pfam" id="PF05050"/>
    </source>
</evidence>
<evidence type="ECO:0000256" key="4">
    <source>
        <dbReference type="ARBA" id="ARBA00022540"/>
    </source>
</evidence>
<dbReference type="Gene3D" id="3.40.50.150">
    <property type="entry name" value="Vaccinia Virus protein VP39"/>
    <property type="match status" value="1"/>
</dbReference>
<gene>
    <name evidence="11" type="ORF">WJX84_003174</name>
</gene>
<dbReference type="InterPro" id="IPR000649">
    <property type="entry name" value="IF-2B-related"/>
</dbReference>
<dbReference type="InterPro" id="IPR006342">
    <property type="entry name" value="FkbM_mtfrase"/>
</dbReference>
<evidence type="ECO:0000256" key="1">
    <source>
        <dbReference type="ARBA" id="ARBA00004514"/>
    </source>
</evidence>
<dbReference type="Gene3D" id="3.40.50.10470">
    <property type="entry name" value="Translation initiation factor eif-2b, domain 2"/>
    <property type="match status" value="1"/>
</dbReference>
<dbReference type="SUPFAM" id="SSF100950">
    <property type="entry name" value="NagB/RpiA/CoA transferase-like"/>
    <property type="match status" value="1"/>
</dbReference>
<comment type="similarity">
    <text evidence="2 9">Belongs to the eIF-2B alpha/beta/delta subunits family.</text>
</comment>
<accession>A0AAW1SKM1</accession>
<name>A0AAW1SKM1_9CHLO</name>
<dbReference type="Pfam" id="PF01008">
    <property type="entry name" value="IF-2B"/>
    <property type="match status" value="1"/>
</dbReference>
<reference evidence="11 12" key="1">
    <citation type="journal article" date="2024" name="Nat. Commun.">
        <title>Phylogenomics reveals the evolutionary origins of lichenization in chlorophyte algae.</title>
        <authorList>
            <person name="Puginier C."/>
            <person name="Libourel C."/>
            <person name="Otte J."/>
            <person name="Skaloud P."/>
            <person name="Haon M."/>
            <person name="Grisel S."/>
            <person name="Petersen M."/>
            <person name="Berrin J.G."/>
            <person name="Delaux P.M."/>
            <person name="Dal Grande F."/>
            <person name="Keller J."/>
        </authorList>
    </citation>
    <scope>NUCLEOTIDE SEQUENCE [LARGE SCALE GENOMIC DNA]</scope>
    <source>
        <strain evidence="11 12">SAG 2523</strain>
    </source>
</reference>
<dbReference type="PANTHER" id="PTHR10233">
    <property type="entry name" value="TRANSLATION INITIATION FACTOR EIF-2B"/>
    <property type="match status" value="1"/>
</dbReference>
<keyword evidence="5" id="KW-0648">Protein biosynthesis</keyword>
<comment type="subunit">
    <text evidence="8">Component of the translation initiation factor 2B (eIF2B) complex which is a heterodecamer of two sets of five different subunits: alpha, beta, gamma, delta and epsilon. Subunits alpha, beta and delta comprise a regulatory subcomplex and subunits epsilon and gamma comprise a catalytic subcomplex. Within the complex, the hexameric regulatory complex resides at the center, with the two heterodimeric catalytic subcomplexes bound on opposite sides.</text>
</comment>
<dbReference type="SUPFAM" id="SSF53335">
    <property type="entry name" value="S-adenosyl-L-methionine-dependent methyltransferases"/>
    <property type="match status" value="1"/>
</dbReference>
<evidence type="ECO:0000313" key="11">
    <source>
        <dbReference type="EMBL" id="KAK9847740.1"/>
    </source>
</evidence>
<feature type="domain" description="Methyltransferase FkbM" evidence="10">
    <location>
        <begin position="282"/>
        <end position="430"/>
    </location>
</feature>
<dbReference type="Pfam" id="PF05050">
    <property type="entry name" value="Methyltransf_21"/>
    <property type="match status" value="1"/>
</dbReference>
<comment type="caution">
    <text evidence="11">The sequence shown here is derived from an EMBL/GenBank/DDBJ whole genome shotgun (WGS) entry which is preliminary data.</text>
</comment>
<dbReference type="InterPro" id="IPR037171">
    <property type="entry name" value="NagB/RpiA_transferase-like"/>
</dbReference>
<keyword evidence="3" id="KW-0963">Cytoplasm</keyword>
<dbReference type="EMBL" id="JALJOV010001447">
    <property type="protein sequence ID" value="KAK9847740.1"/>
    <property type="molecule type" value="Genomic_DNA"/>
</dbReference>
<evidence type="ECO:0000256" key="8">
    <source>
        <dbReference type="ARBA" id="ARBA00046432"/>
    </source>
</evidence>
<sequence>MLVTNAVAKVGMDDVLLTYAHSSTIYSILLRAHRMGKRIRVIIVDSRPQNEGRQMLQKLLRHGIPCTYTHLNALSYVMEEATKVFLGASAVHTNGTVLSRAGTAAVAMMAATFGKPVLICCETYKFHERVQLDSFTYNEIGDPDLLIDVPARPSVSALRNWRQQPCLGLLNLAYDVMPADYITLIITEFGAIPSTSVPVILREYQLPGVVAHHPETHHKPEARAAMQIWFPGWWSSELSHWQEFVAEPEDSGAPFHGQDYEDQYAADYLFFNKMHGTYLEMGGFDGVTYTNTLHLAQALGWRGMLIEASPANYAKMIANRKNDIGVHVAACEMHQDVHFVDHGTTTGGIFEFMSDSFRDQWHDGIDINALTVIPCMPLHDILAKFGVTSINFWSLDVEGGELQVLQTFDFSTVHVDVIVLEADGHSWDKDQAHLVYTSLLKTLLHSHRLTGQSLVTGDV</sequence>
<evidence type="ECO:0000256" key="5">
    <source>
        <dbReference type="ARBA" id="ARBA00022917"/>
    </source>
</evidence>
<organism evidence="11 12">
    <name type="scientific">Apatococcus fuscideae</name>
    <dbReference type="NCBI Taxonomy" id="2026836"/>
    <lineage>
        <taxon>Eukaryota</taxon>
        <taxon>Viridiplantae</taxon>
        <taxon>Chlorophyta</taxon>
        <taxon>core chlorophytes</taxon>
        <taxon>Trebouxiophyceae</taxon>
        <taxon>Chlorellales</taxon>
        <taxon>Chlorellaceae</taxon>
        <taxon>Apatococcus</taxon>
    </lineage>
</organism>
<comment type="subcellular location">
    <subcellularLocation>
        <location evidence="1">Cytoplasm</location>
        <location evidence="1">Cytosol</location>
    </subcellularLocation>
</comment>
<dbReference type="InterPro" id="IPR029063">
    <property type="entry name" value="SAM-dependent_MTases_sf"/>
</dbReference>
<dbReference type="PANTHER" id="PTHR10233:SF14">
    <property type="entry name" value="TRANSLATION INITIATION FACTOR EIF-2B SUBUNIT DELTA"/>
    <property type="match status" value="1"/>
</dbReference>
<dbReference type="AlphaFoldDB" id="A0AAW1SKM1"/>
<dbReference type="InterPro" id="IPR042529">
    <property type="entry name" value="IF_2B-like_C"/>
</dbReference>
<proteinExistence type="inferred from homology"/>
<keyword evidence="4" id="KW-0396">Initiation factor</keyword>
<dbReference type="GO" id="GO:0005829">
    <property type="term" value="C:cytosol"/>
    <property type="evidence" value="ECO:0007669"/>
    <property type="project" value="UniProtKB-SubCell"/>
</dbReference>
<dbReference type="Proteomes" id="UP001485043">
    <property type="component" value="Unassembled WGS sequence"/>
</dbReference>
<evidence type="ECO:0000256" key="3">
    <source>
        <dbReference type="ARBA" id="ARBA00022490"/>
    </source>
</evidence>
<keyword evidence="12" id="KW-1185">Reference proteome</keyword>
<protein>
    <recommendedName>
        <fullName evidence="6">Translation initiation factor eIF2B subunit delta</fullName>
    </recommendedName>
    <alternativeName>
        <fullName evidence="7">eIF2B GDP-GTP exchange factor subunit delta</fullName>
    </alternativeName>
</protein>
<evidence type="ECO:0000256" key="9">
    <source>
        <dbReference type="RuleBase" id="RU003814"/>
    </source>
</evidence>
<evidence type="ECO:0000313" key="12">
    <source>
        <dbReference type="Proteomes" id="UP001485043"/>
    </source>
</evidence>